<dbReference type="EMBL" id="QQWD01000024">
    <property type="protein sequence ID" value="REJ48955.1"/>
    <property type="molecule type" value="Genomic_DNA"/>
</dbReference>
<dbReference type="Gene3D" id="1.50.10.10">
    <property type="match status" value="1"/>
</dbReference>
<dbReference type="InterPro" id="IPR008928">
    <property type="entry name" value="6-hairpin_glycosidase_sf"/>
</dbReference>
<protein>
    <recommendedName>
        <fullName evidence="3">N-acyl-D-glucosamine 2-epimerase</fullName>
    </recommendedName>
</protein>
<name>A0A3E0LNB2_9CHRO</name>
<evidence type="ECO:0000313" key="1">
    <source>
        <dbReference type="EMBL" id="REJ48955.1"/>
    </source>
</evidence>
<sequence length="530" mass="61306">MLDQTQSWPTQITGKRIAIIVLAFLFSCGILVAYPSQVLADKNVNTVNVEQLLKLLPNGERWKKHMTEELLPFWEMETALGQPLGNFPTYRCNDGSLYNSQSPCPELKYAAPGIVWVEPDYRDYVRAKSRQVYAYGVAFHVTGDETYLNYARAGADYLRKYALDRQNGGAYSYWHEPEHLPGPEKLQRTSQDLAYALSGMGFYYYLTRDAAVLKDIIQVKNYIFDTYYEPTLDLINWVKEPSPDGDQANQKELVSQLDQIYGYMLWLTPTLAEPDQTQWKQDLNHLAHIIINQFYSPQQNLFWGAVTNSNIKHLGTPHTDFGHSVKTMWLIYQIGKLTDDLELTLFGENHAAEILETAYLKKTGSWARGFDENGKIDPDKEWWSLAELDQVSATLGLVDPSYAVYLPKTYNYWFNYMVDPKNKEIWHMVSAKTNKPYPCLATQPLKESKCFPKQHSWKNALHSFEHALVGYITMQQIHNQPVQLYYAFKEKPEDKFIYPYFYEGKVSQIINHSTQDNSSSIQEVIFTDIR</sequence>
<accession>A0A3E0LNB2</accession>
<dbReference type="InterPro" id="IPR012341">
    <property type="entry name" value="6hp_glycosidase-like_sf"/>
</dbReference>
<organism evidence="1 2">
    <name type="scientific">Microcystis wesenbergii TW10</name>
    <dbReference type="NCBI Taxonomy" id="2060474"/>
    <lineage>
        <taxon>Bacteria</taxon>
        <taxon>Bacillati</taxon>
        <taxon>Cyanobacteriota</taxon>
        <taxon>Cyanophyceae</taxon>
        <taxon>Oscillatoriophycideae</taxon>
        <taxon>Chroococcales</taxon>
        <taxon>Microcystaceae</taxon>
        <taxon>Microcystis</taxon>
    </lineage>
</organism>
<proteinExistence type="predicted"/>
<dbReference type="PANTHER" id="PTHR15108">
    <property type="entry name" value="N-ACYLGLUCOSAMINE-2-EPIMERASE"/>
    <property type="match status" value="1"/>
</dbReference>
<comment type="caution">
    <text evidence="1">The sequence shown here is derived from an EMBL/GenBank/DDBJ whole genome shotgun (WGS) entry which is preliminary data.</text>
</comment>
<dbReference type="AlphaFoldDB" id="A0A3E0LNB2"/>
<reference evidence="1 2" key="1">
    <citation type="submission" date="2017-10" db="EMBL/GenBank/DDBJ databases">
        <title>A large-scale comparative metagenomic study reveals the eutrophication-driven functional interactions in six Microcystis-epibionts communities.</title>
        <authorList>
            <person name="Li Q."/>
            <person name="Lin F."/>
        </authorList>
    </citation>
    <scope>NUCLEOTIDE SEQUENCE [LARGE SCALE GENOMIC DNA]</scope>
    <source>
        <strain evidence="1">TW10</strain>
    </source>
</reference>
<evidence type="ECO:0000313" key="2">
    <source>
        <dbReference type="Proteomes" id="UP000257002"/>
    </source>
</evidence>
<dbReference type="GO" id="GO:0005975">
    <property type="term" value="P:carbohydrate metabolic process"/>
    <property type="evidence" value="ECO:0007669"/>
    <property type="project" value="InterPro"/>
</dbReference>
<evidence type="ECO:0008006" key="3">
    <source>
        <dbReference type="Google" id="ProtNLM"/>
    </source>
</evidence>
<gene>
    <name evidence="1" type="ORF">DWQ51_18320</name>
</gene>
<dbReference type="SUPFAM" id="SSF48208">
    <property type="entry name" value="Six-hairpin glycosidases"/>
    <property type="match status" value="1"/>
</dbReference>
<dbReference type="Proteomes" id="UP000257002">
    <property type="component" value="Unassembled WGS sequence"/>
</dbReference>